<feature type="compositionally biased region" description="Pro residues" evidence="1">
    <location>
        <begin position="53"/>
        <end position="77"/>
    </location>
</feature>
<organism evidence="2 3">
    <name type="scientific">Mycolicibacterium chlorophenolicum</name>
    <dbReference type="NCBI Taxonomy" id="37916"/>
    <lineage>
        <taxon>Bacteria</taxon>
        <taxon>Bacillati</taxon>
        <taxon>Actinomycetota</taxon>
        <taxon>Actinomycetes</taxon>
        <taxon>Mycobacteriales</taxon>
        <taxon>Mycobacteriaceae</taxon>
        <taxon>Mycolicibacterium</taxon>
    </lineage>
</organism>
<proteinExistence type="predicted"/>
<accession>A0A0J6WMC5</accession>
<dbReference type="EMBL" id="JYNL01000008">
    <property type="protein sequence ID" value="KMO82887.1"/>
    <property type="molecule type" value="Genomic_DNA"/>
</dbReference>
<dbReference type="Proteomes" id="UP000036513">
    <property type="component" value="Unassembled WGS sequence"/>
</dbReference>
<gene>
    <name evidence="2" type="ORF">MCHLDSM_00769</name>
</gene>
<evidence type="ECO:0000256" key="1">
    <source>
        <dbReference type="SAM" id="MobiDB-lite"/>
    </source>
</evidence>
<name>A0A0J6WMC5_9MYCO</name>
<evidence type="ECO:0000313" key="2">
    <source>
        <dbReference type="EMBL" id="KMO82887.1"/>
    </source>
</evidence>
<protein>
    <submittedName>
        <fullName evidence="2">Uncharacterized protein</fullName>
    </submittedName>
</protein>
<feature type="region of interest" description="Disordered" evidence="1">
    <location>
        <begin position="20"/>
        <end position="88"/>
    </location>
</feature>
<reference evidence="2 3" key="1">
    <citation type="journal article" date="2015" name="Genome Biol. Evol.">
        <title>Characterization of Three Mycobacterium spp. with Potential Use in Bioremediation by Genome Sequencing and Comparative Genomics.</title>
        <authorList>
            <person name="Das S."/>
            <person name="Pettersson B.M."/>
            <person name="Behra P.R."/>
            <person name="Ramesh M."/>
            <person name="Dasgupta S."/>
            <person name="Bhattacharya A."/>
            <person name="Kirsebom L.A."/>
        </authorList>
    </citation>
    <scope>NUCLEOTIDE SEQUENCE [LARGE SCALE GENOMIC DNA]</scope>
    <source>
        <strain evidence="2 3">DSM 43826</strain>
    </source>
</reference>
<comment type="caution">
    <text evidence="2">The sequence shown here is derived from an EMBL/GenBank/DDBJ whole genome shotgun (WGS) entry which is preliminary data.</text>
</comment>
<dbReference type="PATRIC" id="fig|37916.4.peg.825"/>
<sequence length="148" mass="15379">MSLPGDAELMSFTVHQTSDGMLFPQHGSHSSHSSHSSHVSHASSSPGIGLPDLPNPIYTPPTYAPPFVAPPVMPPPTQTTTSPPAGSSDPAYLACMRALNGFGVNQIASELQQIYGLTANEAVSIAQQALTSAFAGGHFCDPYIGYGQ</sequence>
<keyword evidence="3" id="KW-1185">Reference proteome</keyword>
<dbReference type="AlphaFoldDB" id="A0A0J6WMC5"/>
<dbReference type="STRING" id="37916.MCHLDSM_00769"/>
<feature type="compositionally biased region" description="Low complexity" evidence="1">
    <location>
        <begin position="26"/>
        <end position="45"/>
    </location>
</feature>
<evidence type="ECO:0000313" key="3">
    <source>
        <dbReference type="Proteomes" id="UP000036513"/>
    </source>
</evidence>